<name>A0A0F9GL08_9ZZZZ</name>
<keyword evidence="1" id="KW-0472">Membrane</keyword>
<keyword evidence="1" id="KW-1133">Transmembrane helix</keyword>
<feature type="non-terminal residue" evidence="2">
    <location>
        <position position="72"/>
    </location>
</feature>
<organism evidence="2">
    <name type="scientific">marine sediment metagenome</name>
    <dbReference type="NCBI Taxonomy" id="412755"/>
    <lineage>
        <taxon>unclassified sequences</taxon>
        <taxon>metagenomes</taxon>
        <taxon>ecological metagenomes</taxon>
    </lineage>
</organism>
<proteinExistence type="predicted"/>
<keyword evidence="1" id="KW-0812">Transmembrane</keyword>
<reference evidence="2" key="1">
    <citation type="journal article" date="2015" name="Nature">
        <title>Complex archaea that bridge the gap between prokaryotes and eukaryotes.</title>
        <authorList>
            <person name="Spang A."/>
            <person name="Saw J.H."/>
            <person name="Jorgensen S.L."/>
            <person name="Zaremba-Niedzwiedzka K."/>
            <person name="Martijn J."/>
            <person name="Lind A.E."/>
            <person name="van Eijk R."/>
            <person name="Schleper C."/>
            <person name="Guy L."/>
            <person name="Ettema T.J."/>
        </authorList>
    </citation>
    <scope>NUCLEOTIDE SEQUENCE</scope>
</reference>
<dbReference type="AlphaFoldDB" id="A0A0F9GL08"/>
<evidence type="ECO:0000256" key="1">
    <source>
        <dbReference type="SAM" id="Phobius"/>
    </source>
</evidence>
<protein>
    <submittedName>
        <fullName evidence="2">Uncharacterized protein</fullName>
    </submittedName>
</protein>
<comment type="caution">
    <text evidence="2">The sequence shown here is derived from an EMBL/GenBank/DDBJ whole genome shotgun (WGS) entry which is preliminary data.</text>
</comment>
<feature type="transmembrane region" description="Helical" evidence="1">
    <location>
        <begin position="7"/>
        <end position="26"/>
    </location>
</feature>
<dbReference type="EMBL" id="LAZR01025997">
    <property type="protein sequence ID" value="KKL70100.1"/>
    <property type="molecule type" value="Genomic_DNA"/>
</dbReference>
<accession>A0A0F9GL08</accession>
<gene>
    <name evidence="2" type="ORF">LCGC14_2108310</name>
</gene>
<evidence type="ECO:0000313" key="2">
    <source>
        <dbReference type="EMBL" id="KKL70100.1"/>
    </source>
</evidence>
<sequence>MIYKRPVITLTSLLDLLFIIIFAYQIEIKSNADKYVQAEVSRIAPQNLPQGGTIASEQKELIAEIRAENRRV</sequence>